<feature type="domain" description="BBS7 platform" evidence="4">
    <location>
        <begin position="573"/>
        <end position="661"/>
    </location>
</feature>
<dbReference type="GO" id="GO:0036064">
    <property type="term" value="C:ciliary basal body"/>
    <property type="evidence" value="ECO:0007669"/>
    <property type="project" value="TreeGrafter"/>
</dbReference>
<dbReference type="InterPro" id="IPR056332">
    <property type="entry name" value="Beta-prop_BBS7"/>
</dbReference>
<feature type="domain" description="BBS7 beta-propeller" evidence="5">
    <location>
        <begin position="31"/>
        <end position="335"/>
    </location>
</feature>
<dbReference type="GO" id="GO:0016020">
    <property type="term" value="C:membrane"/>
    <property type="evidence" value="ECO:0007669"/>
    <property type="project" value="TreeGrafter"/>
</dbReference>
<evidence type="ECO:0000313" key="6">
    <source>
        <dbReference type="EMBL" id="CAD9153085.1"/>
    </source>
</evidence>
<sequence length="784" mass="86010">MSIEKETVSQLQLRFKRNDITTVATTHRNTLRVLPSSKAKSRQKVAVGDVSGVVTCFGVGKHHELKPEFATTKPNERDSEVTSLTLFRDQIFAGVGRRISAFTKKGKPFYINETSLSEKLLHLEVNTPYQTVAGDFVLTVFRETADAGFYMSPDKINGMISVARDNEGRVEAFIAGQDRTVRCIRQTTMAHQMGCEAPVTAIAWNCKGDVKALENPMAALDLVYGTLSGSIGGLRAAPDGVTRRFSAIPQSRLAGITTIRTADLTQDGVNDVVVTREDGAIELHSFEMNPDGTPVTTWTGAVGEVVTSLDCGTVTTADRHDLVVSTFSGKVLTFSVTEEDQNTKAAIPSMLQGNAGDLPTLEGTAAAAKQAMQAGRNNGEDAPIAEVLKVKIQSTLEEIAQLKKDVVKKKNEYAGQEPNAKKVSSDKLRAVAATFSMRDRIYLDDSGTIVLSLELDTVLDTVNVTANVAFEVVEDAQSSDETRVSQTPLEWCKSSKSKLIATYRAPQETSQKNMTLRLRPTEGFSGQITVYVTPRTTPKSVLKRTFDIPALSLHQRFSEDLGNGQPDPSVDPALSTVVMTGSFSMKDAHAWMFRSFFDVPVNVGGEEARLAFRNTFSGVPLYVRYRRGELVMASHNLSALATLRDYITREAAARKVNLQFETRPGPQSLERMLESLDVFVAHEAKLARSVKILDALKEIEAQEGDVSFMAPEYREVLGSADAIQKAHASQPQRLQYVIGVLERLYADRSTFRDCAPATPARLQELNQIVTQNYSLPTLVRFFTN</sequence>
<reference evidence="6" key="1">
    <citation type="submission" date="2021-01" db="EMBL/GenBank/DDBJ databases">
        <authorList>
            <person name="Corre E."/>
            <person name="Pelletier E."/>
            <person name="Niang G."/>
            <person name="Scheremetjew M."/>
            <person name="Finn R."/>
            <person name="Kale V."/>
            <person name="Holt S."/>
            <person name="Cochrane G."/>
            <person name="Meng A."/>
            <person name="Brown T."/>
            <person name="Cohen L."/>
        </authorList>
    </citation>
    <scope>NUCLEOTIDE SEQUENCE</scope>
    <source>
        <strain evidence="6">CCAP 1951/1</strain>
    </source>
</reference>
<evidence type="ECO:0000259" key="3">
    <source>
        <dbReference type="Pfam" id="PF23360"/>
    </source>
</evidence>
<proteinExistence type="predicted"/>
<gene>
    <name evidence="6" type="ORF">NDES1114_LOCUS33930</name>
</gene>
<dbReference type="Pfam" id="PF23743">
    <property type="entry name" value="Beta-prop_BBS7"/>
    <property type="match status" value="1"/>
</dbReference>
<dbReference type="Pfam" id="PF23349">
    <property type="entry name" value="BBS7_hp"/>
    <property type="match status" value="1"/>
</dbReference>
<accession>A0A7S1W7H6</accession>
<dbReference type="GO" id="GO:0034464">
    <property type="term" value="C:BBSome"/>
    <property type="evidence" value="ECO:0007669"/>
    <property type="project" value="TreeGrafter"/>
</dbReference>
<evidence type="ECO:0008006" key="7">
    <source>
        <dbReference type="Google" id="ProtNLM"/>
    </source>
</evidence>
<evidence type="ECO:0000259" key="4">
    <source>
        <dbReference type="Pfam" id="PF23361"/>
    </source>
</evidence>
<feature type="domain" description="BBS7 helical hairpin" evidence="2">
    <location>
        <begin position="667"/>
        <end position="782"/>
    </location>
</feature>
<feature type="domain" description="BBS7 GAE" evidence="3">
    <location>
        <begin position="434"/>
        <end position="544"/>
    </location>
</feature>
<dbReference type="EMBL" id="HBGF01050637">
    <property type="protein sequence ID" value="CAD9153085.1"/>
    <property type="molecule type" value="Transcribed_RNA"/>
</dbReference>
<dbReference type="InterPro" id="IPR056335">
    <property type="entry name" value="BBS7_hairpin"/>
</dbReference>
<dbReference type="PANTHER" id="PTHR16074">
    <property type="entry name" value="BARDET-BIEDL SYNDROME 7 PROTEIN"/>
    <property type="match status" value="1"/>
</dbReference>
<dbReference type="Pfam" id="PF23361">
    <property type="entry name" value="BBS7_pf"/>
    <property type="match status" value="1"/>
</dbReference>
<dbReference type="InterPro" id="IPR056334">
    <property type="entry name" value="BBS7_GAE_dom"/>
</dbReference>
<dbReference type="Pfam" id="PF23360">
    <property type="entry name" value="BBS7_GAE"/>
    <property type="match status" value="1"/>
</dbReference>
<name>A0A7S1W7H6_NEODS</name>
<feature type="coiled-coil region" evidence="1">
    <location>
        <begin position="385"/>
        <end position="412"/>
    </location>
</feature>
<dbReference type="GO" id="GO:0005930">
    <property type="term" value="C:axoneme"/>
    <property type="evidence" value="ECO:0007669"/>
    <property type="project" value="TreeGrafter"/>
</dbReference>
<dbReference type="AlphaFoldDB" id="A0A7S1W7H6"/>
<dbReference type="GO" id="GO:0008104">
    <property type="term" value="P:intracellular protein localization"/>
    <property type="evidence" value="ECO:0007669"/>
    <property type="project" value="TreeGrafter"/>
</dbReference>
<organism evidence="6">
    <name type="scientific">Neobodo designis</name>
    <name type="common">Flagellated protozoan</name>
    <name type="synonym">Bodo designis</name>
    <dbReference type="NCBI Taxonomy" id="312471"/>
    <lineage>
        <taxon>Eukaryota</taxon>
        <taxon>Discoba</taxon>
        <taxon>Euglenozoa</taxon>
        <taxon>Kinetoplastea</taxon>
        <taxon>Metakinetoplastina</taxon>
        <taxon>Neobodonida</taxon>
        <taxon>Neobodo</taxon>
    </lineage>
</organism>
<dbReference type="GO" id="GO:0060271">
    <property type="term" value="P:cilium assembly"/>
    <property type="evidence" value="ECO:0007669"/>
    <property type="project" value="TreeGrafter"/>
</dbReference>
<evidence type="ECO:0000259" key="5">
    <source>
        <dbReference type="Pfam" id="PF23743"/>
    </source>
</evidence>
<dbReference type="InterPro" id="IPR056333">
    <property type="entry name" value="BBS7_pf_dom"/>
</dbReference>
<protein>
    <recommendedName>
        <fullName evidence="7">Bardet-Biedl syndrome 7 protein homolog</fullName>
    </recommendedName>
</protein>
<dbReference type="PANTHER" id="PTHR16074:SF4">
    <property type="entry name" value="BARDET-BIEDL SYNDROME 7 PROTEIN"/>
    <property type="match status" value="1"/>
</dbReference>
<evidence type="ECO:0000256" key="1">
    <source>
        <dbReference type="SAM" id="Coils"/>
    </source>
</evidence>
<keyword evidence="1" id="KW-0175">Coiled coil</keyword>
<evidence type="ECO:0000259" key="2">
    <source>
        <dbReference type="Pfam" id="PF23349"/>
    </source>
</evidence>